<dbReference type="Gene3D" id="3.40.50.300">
    <property type="entry name" value="P-loop containing nucleotide triphosphate hydrolases"/>
    <property type="match status" value="1"/>
</dbReference>
<dbReference type="AlphaFoldDB" id="A0AAW7XBV0"/>
<dbReference type="SUPFAM" id="SSF52540">
    <property type="entry name" value="P-loop containing nucleoside triphosphate hydrolases"/>
    <property type="match status" value="1"/>
</dbReference>
<reference evidence="2" key="1">
    <citation type="submission" date="2023-07" db="EMBL/GenBank/DDBJ databases">
        <title>Genome content predicts the carbon catabolic preferences of heterotrophic bacteria.</title>
        <authorList>
            <person name="Gralka M."/>
        </authorList>
    </citation>
    <scope>NUCLEOTIDE SEQUENCE</scope>
    <source>
        <strain evidence="2">I3M17_2</strain>
    </source>
</reference>
<dbReference type="RefSeq" id="WP_303493506.1">
    <property type="nucleotide sequence ID" value="NZ_JAUOPB010000012.1"/>
</dbReference>
<evidence type="ECO:0000313" key="2">
    <source>
        <dbReference type="EMBL" id="MDO6424003.1"/>
    </source>
</evidence>
<evidence type="ECO:0000256" key="1">
    <source>
        <dbReference type="SAM" id="MobiDB-lite"/>
    </source>
</evidence>
<dbReference type="EMBL" id="JAUOPB010000012">
    <property type="protein sequence ID" value="MDO6424003.1"/>
    <property type="molecule type" value="Genomic_DNA"/>
</dbReference>
<name>A0AAW7XBV0_9GAMM</name>
<accession>A0AAW7XBV0</accession>
<dbReference type="Proteomes" id="UP001169760">
    <property type="component" value="Unassembled WGS sequence"/>
</dbReference>
<protein>
    <submittedName>
        <fullName evidence="2">Diguanylate cyclase</fullName>
    </submittedName>
</protein>
<sequence>MPKYTSPSDLGGNGAPLPSETAPSPRNNAVLDQLLRRGDVWRGHSAAFNHKSTLATGHSALDPLLLGNGWPLKSLIEAALPLGKKAPNSSLVPAACWFLLGPSLRAQLTKSDGYVLLLNPPAIPFAQGLIQQGIPLNRLLIVNTENKQDFVAAFTELSQATYCHAVIAWQPKQALSYTELRKCQLACDNGQALNILFRTNLLQSSPAPLRLALNLQQHTLNVQVIKQRGDFKQATAELALPADWQSLAPYKYLLPSSQEHQHQNANFKTAANYYFGVLSGAQLAPNNLVPLANFTTKKRR</sequence>
<feature type="region of interest" description="Disordered" evidence="1">
    <location>
        <begin position="1"/>
        <end position="26"/>
    </location>
</feature>
<dbReference type="InterPro" id="IPR027417">
    <property type="entry name" value="P-loop_NTPase"/>
</dbReference>
<evidence type="ECO:0000313" key="3">
    <source>
        <dbReference type="Proteomes" id="UP001169760"/>
    </source>
</evidence>
<proteinExistence type="predicted"/>
<comment type="caution">
    <text evidence="2">The sequence shown here is derived from an EMBL/GenBank/DDBJ whole genome shotgun (WGS) entry which is preliminary data.</text>
</comment>
<gene>
    <name evidence="2" type="ORF">Q4521_16080</name>
</gene>
<organism evidence="2 3">
    <name type="scientific">Saccharophagus degradans</name>
    <dbReference type="NCBI Taxonomy" id="86304"/>
    <lineage>
        <taxon>Bacteria</taxon>
        <taxon>Pseudomonadati</taxon>
        <taxon>Pseudomonadota</taxon>
        <taxon>Gammaproteobacteria</taxon>
        <taxon>Cellvibrionales</taxon>
        <taxon>Cellvibrionaceae</taxon>
        <taxon>Saccharophagus</taxon>
    </lineage>
</organism>